<protein>
    <submittedName>
        <fullName evidence="1">RusA family crossover junction endodeoxyribonuclease</fullName>
    </submittedName>
</protein>
<dbReference type="Gene3D" id="3.30.1330.70">
    <property type="entry name" value="Holliday junction resolvase RusA"/>
    <property type="match status" value="1"/>
</dbReference>
<name>A0ABU2UHR6_9ACTN</name>
<evidence type="ECO:0000313" key="2">
    <source>
        <dbReference type="Proteomes" id="UP001180489"/>
    </source>
</evidence>
<dbReference type="Pfam" id="PF05866">
    <property type="entry name" value="RusA"/>
    <property type="match status" value="1"/>
</dbReference>
<dbReference type="SUPFAM" id="SSF103084">
    <property type="entry name" value="Holliday junction resolvase RusA"/>
    <property type="match status" value="1"/>
</dbReference>
<dbReference type="Proteomes" id="UP001180489">
    <property type="component" value="Unassembled WGS sequence"/>
</dbReference>
<proteinExistence type="predicted"/>
<dbReference type="InterPro" id="IPR036614">
    <property type="entry name" value="RusA-like_sf"/>
</dbReference>
<reference evidence="1" key="1">
    <citation type="submission" date="2024-05" db="EMBL/GenBank/DDBJ databases">
        <title>30 novel species of actinomycetes from the DSMZ collection.</title>
        <authorList>
            <person name="Nouioui I."/>
        </authorList>
    </citation>
    <scope>NUCLEOTIDE SEQUENCE</scope>
    <source>
        <strain evidence="1">DSM 41014</strain>
    </source>
</reference>
<organism evidence="1 2">
    <name type="scientific">Streptomyces hintoniae</name>
    <dbReference type="NCBI Taxonomy" id="3075521"/>
    <lineage>
        <taxon>Bacteria</taxon>
        <taxon>Bacillati</taxon>
        <taxon>Actinomycetota</taxon>
        <taxon>Actinomycetes</taxon>
        <taxon>Kitasatosporales</taxon>
        <taxon>Streptomycetaceae</taxon>
        <taxon>Streptomyces</taxon>
    </lineage>
</organism>
<comment type="caution">
    <text evidence="1">The sequence shown here is derived from an EMBL/GenBank/DDBJ whole genome shotgun (WGS) entry which is preliminary data.</text>
</comment>
<keyword evidence="2" id="KW-1185">Reference proteome</keyword>
<dbReference type="RefSeq" id="WP_311634954.1">
    <property type="nucleotide sequence ID" value="NZ_JAVRFF010000011.1"/>
</dbReference>
<dbReference type="EMBL" id="JAVRFF010000011">
    <property type="protein sequence ID" value="MDT0472805.1"/>
    <property type="molecule type" value="Genomic_DNA"/>
</dbReference>
<accession>A0ABU2UHR6</accession>
<evidence type="ECO:0000313" key="1">
    <source>
        <dbReference type="EMBL" id="MDT0472805.1"/>
    </source>
</evidence>
<sequence length="141" mass="15685">MHEMRVNGLPAPQGSKRHVGRGVMVESSKKVKPWREAVAAETAKLTFEDTPFVRVSVWFFLPRPKSHYRTGRNAHLLKPAAPLYPGKYPDLDKLCRSTLDALRMGGAYRDDAQVVKLWAFKVFAAAGEVPGALIRVTDAVL</sequence>
<dbReference type="InterPro" id="IPR008822">
    <property type="entry name" value="Endonuclease_RusA-like"/>
</dbReference>
<gene>
    <name evidence="1" type="ORF">RM863_11785</name>
</gene>